<protein>
    <recommendedName>
        <fullName evidence="4">Cthe-2314-like HEPN domain-containing protein</fullName>
    </recommendedName>
</protein>
<evidence type="ECO:0000313" key="2">
    <source>
        <dbReference type="EMBL" id="MFC0274098.1"/>
    </source>
</evidence>
<sequence>MNRIGNINQFLLNLQIQDFYNYINFMEENIDSHKSSLEEEFEQQAKDFQDEEEKQEFYEHVFFDRYHDLEETYSQILRKSLFLSLYSFLETEFRSIAQKLEKLNLSKIKLSDISHKGLFQYLFYIETVHNIPVNISDDIRKQFLGYNFLRNYFVHNDKAPIKSKQFKSVKGITGVSYLKYPLKPENHHIESITNDFNKKYLDLINLLFKEIFDSLDKLDINI</sequence>
<dbReference type="Proteomes" id="UP001589854">
    <property type="component" value="Unassembled WGS sequence"/>
</dbReference>
<dbReference type="RefSeq" id="WP_378938016.1">
    <property type="nucleotide sequence ID" value="NZ_JBHLVO010000029.1"/>
</dbReference>
<evidence type="ECO:0000256" key="1">
    <source>
        <dbReference type="SAM" id="Coils"/>
    </source>
</evidence>
<evidence type="ECO:0000313" key="3">
    <source>
        <dbReference type="Proteomes" id="UP001589854"/>
    </source>
</evidence>
<evidence type="ECO:0008006" key="4">
    <source>
        <dbReference type="Google" id="ProtNLM"/>
    </source>
</evidence>
<proteinExistence type="predicted"/>
<name>A0ABV6GK76_9BACI</name>
<dbReference type="EMBL" id="JBHLVO010000029">
    <property type="protein sequence ID" value="MFC0274098.1"/>
    <property type="molecule type" value="Genomic_DNA"/>
</dbReference>
<reference evidence="2 3" key="1">
    <citation type="submission" date="2024-09" db="EMBL/GenBank/DDBJ databases">
        <authorList>
            <person name="Sun Q."/>
            <person name="Mori K."/>
        </authorList>
    </citation>
    <scope>NUCLEOTIDE SEQUENCE [LARGE SCALE GENOMIC DNA]</scope>
    <source>
        <strain evidence="2 3">CCM 7228</strain>
    </source>
</reference>
<keyword evidence="3" id="KW-1185">Reference proteome</keyword>
<accession>A0ABV6GK76</accession>
<gene>
    <name evidence="2" type="ORF">ACFFIX_22375</name>
</gene>
<organism evidence="2 3">
    <name type="scientific">Metabacillus herbersteinensis</name>
    <dbReference type="NCBI Taxonomy" id="283816"/>
    <lineage>
        <taxon>Bacteria</taxon>
        <taxon>Bacillati</taxon>
        <taxon>Bacillota</taxon>
        <taxon>Bacilli</taxon>
        <taxon>Bacillales</taxon>
        <taxon>Bacillaceae</taxon>
        <taxon>Metabacillus</taxon>
    </lineage>
</organism>
<comment type="caution">
    <text evidence="2">The sequence shown here is derived from an EMBL/GenBank/DDBJ whole genome shotgun (WGS) entry which is preliminary data.</text>
</comment>
<feature type="coiled-coil region" evidence="1">
    <location>
        <begin position="23"/>
        <end position="54"/>
    </location>
</feature>
<keyword evidence="1" id="KW-0175">Coiled coil</keyword>